<dbReference type="GO" id="GO:0046872">
    <property type="term" value="F:metal ion binding"/>
    <property type="evidence" value="ECO:0007669"/>
    <property type="project" value="UniProtKB-KW"/>
</dbReference>
<dbReference type="InterPro" id="IPR006390">
    <property type="entry name" value="DHP_synth_dom"/>
</dbReference>
<proteinExistence type="predicted"/>
<organism evidence="10">
    <name type="scientific">marine metagenome</name>
    <dbReference type="NCBI Taxonomy" id="408172"/>
    <lineage>
        <taxon>unclassified sequences</taxon>
        <taxon>metagenomes</taxon>
        <taxon>ecological metagenomes</taxon>
    </lineage>
</organism>
<gene>
    <name evidence="10" type="ORF">METZ01_LOCUS56613</name>
</gene>
<evidence type="ECO:0000256" key="6">
    <source>
        <dbReference type="ARBA" id="ARBA00022723"/>
    </source>
</evidence>
<dbReference type="SUPFAM" id="SSF51717">
    <property type="entry name" value="Dihydropteroate synthetase-like"/>
    <property type="match status" value="1"/>
</dbReference>
<dbReference type="AlphaFoldDB" id="A0A381SJZ5"/>
<dbReference type="CDD" id="cd00739">
    <property type="entry name" value="DHPS"/>
    <property type="match status" value="1"/>
</dbReference>
<evidence type="ECO:0000259" key="9">
    <source>
        <dbReference type="PROSITE" id="PS50972"/>
    </source>
</evidence>
<sequence length="254" mass="27477">MGILNATPDSFSDGGRYLWIEDAIRQAHLMVDEGADLIDVGGESTRPGSDPVTVEVELKRIIPLIRRLSQEVPVPISVDTSKPEVMKAAVEAGAAMINDICALRRPGALEQAHALDVPVCLMHMKGVPATMQHAPVYIDVVQEVKAFLQQQVDRCLSAGISSEKIVVDPGIGFGKQPEHNRRLINEIGEFGDLGQPVLVGVSRKSFLPIKMTGPYRDRLSAQYAVQAVANGASLVRVHNVGMTAKVLKESRNTV</sequence>
<keyword evidence="7" id="KW-0460">Magnesium</keyword>
<dbReference type="PROSITE" id="PS50972">
    <property type="entry name" value="PTERIN_BINDING"/>
    <property type="match status" value="1"/>
</dbReference>
<accession>A0A381SJZ5</accession>
<evidence type="ECO:0000256" key="5">
    <source>
        <dbReference type="ARBA" id="ARBA00022679"/>
    </source>
</evidence>
<dbReference type="InterPro" id="IPR045031">
    <property type="entry name" value="DHP_synth-like"/>
</dbReference>
<evidence type="ECO:0000256" key="1">
    <source>
        <dbReference type="ARBA" id="ARBA00000012"/>
    </source>
</evidence>
<name>A0A381SJZ5_9ZZZZ</name>
<dbReference type="PANTHER" id="PTHR20941">
    <property type="entry name" value="FOLATE SYNTHESIS PROTEINS"/>
    <property type="match status" value="1"/>
</dbReference>
<reference evidence="10" key="1">
    <citation type="submission" date="2018-05" db="EMBL/GenBank/DDBJ databases">
        <authorList>
            <person name="Lanie J.A."/>
            <person name="Ng W.-L."/>
            <person name="Kazmierczak K.M."/>
            <person name="Andrzejewski T.M."/>
            <person name="Davidsen T.M."/>
            <person name="Wayne K.J."/>
            <person name="Tettelin H."/>
            <person name="Glass J.I."/>
            <person name="Rusch D."/>
            <person name="Podicherti R."/>
            <person name="Tsui H.-C.T."/>
            <person name="Winkler M.E."/>
        </authorList>
    </citation>
    <scope>NUCLEOTIDE SEQUENCE</scope>
</reference>
<dbReference type="PANTHER" id="PTHR20941:SF1">
    <property type="entry name" value="FOLIC ACID SYNTHESIS PROTEIN FOL1"/>
    <property type="match status" value="1"/>
</dbReference>
<protein>
    <recommendedName>
        <fullName evidence="4">dihydropteroate synthase</fullName>
        <ecNumber evidence="4">2.5.1.15</ecNumber>
    </recommendedName>
</protein>
<dbReference type="PROSITE" id="PS00793">
    <property type="entry name" value="DHPS_2"/>
    <property type="match status" value="1"/>
</dbReference>
<dbReference type="Gene3D" id="3.20.20.20">
    <property type="entry name" value="Dihydropteroate synthase-like"/>
    <property type="match status" value="1"/>
</dbReference>
<dbReference type="GO" id="GO:0046654">
    <property type="term" value="P:tetrahydrofolate biosynthetic process"/>
    <property type="evidence" value="ECO:0007669"/>
    <property type="project" value="TreeGrafter"/>
</dbReference>
<comment type="catalytic activity">
    <reaction evidence="1">
        <text>(7,8-dihydropterin-6-yl)methyl diphosphate + 4-aminobenzoate = 7,8-dihydropteroate + diphosphate</text>
        <dbReference type="Rhea" id="RHEA:19949"/>
        <dbReference type="ChEBI" id="CHEBI:17836"/>
        <dbReference type="ChEBI" id="CHEBI:17839"/>
        <dbReference type="ChEBI" id="CHEBI:33019"/>
        <dbReference type="ChEBI" id="CHEBI:72950"/>
        <dbReference type="EC" id="2.5.1.15"/>
    </reaction>
</comment>
<keyword evidence="8" id="KW-0289">Folate biosynthesis</keyword>
<dbReference type="Pfam" id="PF00809">
    <property type="entry name" value="Pterin_bind"/>
    <property type="match status" value="1"/>
</dbReference>
<keyword evidence="6" id="KW-0479">Metal-binding</keyword>
<comment type="cofactor">
    <cofactor evidence="2">
        <name>Mg(2+)</name>
        <dbReference type="ChEBI" id="CHEBI:18420"/>
    </cofactor>
</comment>
<keyword evidence="5" id="KW-0808">Transferase</keyword>
<evidence type="ECO:0000256" key="7">
    <source>
        <dbReference type="ARBA" id="ARBA00022842"/>
    </source>
</evidence>
<feature type="domain" description="Pterin-binding" evidence="9">
    <location>
        <begin position="1"/>
        <end position="248"/>
    </location>
</feature>
<evidence type="ECO:0000256" key="4">
    <source>
        <dbReference type="ARBA" id="ARBA00012458"/>
    </source>
</evidence>
<dbReference type="InterPro" id="IPR000489">
    <property type="entry name" value="Pterin-binding_dom"/>
</dbReference>
<evidence type="ECO:0000256" key="3">
    <source>
        <dbReference type="ARBA" id="ARBA00004763"/>
    </source>
</evidence>
<dbReference type="GO" id="GO:0005829">
    <property type="term" value="C:cytosol"/>
    <property type="evidence" value="ECO:0007669"/>
    <property type="project" value="TreeGrafter"/>
</dbReference>
<dbReference type="EMBL" id="UINC01003148">
    <property type="protein sequence ID" value="SVA03759.1"/>
    <property type="molecule type" value="Genomic_DNA"/>
</dbReference>
<dbReference type="GO" id="GO:0004156">
    <property type="term" value="F:dihydropteroate synthase activity"/>
    <property type="evidence" value="ECO:0007669"/>
    <property type="project" value="UniProtKB-EC"/>
</dbReference>
<evidence type="ECO:0000256" key="2">
    <source>
        <dbReference type="ARBA" id="ARBA00001946"/>
    </source>
</evidence>
<comment type="pathway">
    <text evidence="3">Cofactor biosynthesis; tetrahydrofolate biosynthesis; 7,8-dihydrofolate from 2-amino-4-hydroxy-6-hydroxymethyl-7,8-dihydropteridine diphosphate and 4-aminobenzoate: step 1/2.</text>
</comment>
<evidence type="ECO:0000256" key="8">
    <source>
        <dbReference type="ARBA" id="ARBA00022909"/>
    </source>
</evidence>
<dbReference type="EC" id="2.5.1.15" evidence="4"/>
<dbReference type="NCBIfam" id="TIGR01496">
    <property type="entry name" value="DHPS"/>
    <property type="match status" value="1"/>
</dbReference>
<dbReference type="GO" id="GO:0046656">
    <property type="term" value="P:folic acid biosynthetic process"/>
    <property type="evidence" value="ECO:0007669"/>
    <property type="project" value="UniProtKB-KW"/>
</dbReference>
<dbReference type="InterPro" id="IPR011005">
    <property type="entry name" value="Dihydropteroate_synth-like_sf"/>
</dbReference>
<evidence type="ECO:0000313" key="10">
    <source>
        <dbReference type="EMBL" id="SVA03759.1"/>
    </source>
</evidence>